<evidence type="ECO:0000256" key="6">
    <source>
        <dbReference type="PROSITE-ProRule" id="PRU00042"/>
    </source>
</evidence>
<dbReference type="GO" id="GO:0005634">
    <property type="term" value="C:nucleus"/>
    <property type="evidence" value="ECO:0007669"/>
    <property type="project" value="UniProtKB-ARBA"/>
</dbReference>
<proteinExistence type="predicted"/>
<feature type="compositionally biased region" description="Polar residues" evidence="7">
    <location>
        <begin position="177"/>
        <end position="187"/>
    </location>
</feature>
<evidence type="ECO:0000313" key="10">
    <source>
        <dbReference type="EMBL" id="CAL4102223.1"/>
    </source>
</evidence>
<dbReference type="PROSITE" id="PS00028">
    <property type="entry name" value="ZINC_FINGER_C2H2_1"/>
    <property type="match status" value="1"/>
</dbReference>
<dbReference type="SUPFAM" id="SSF57667">
    <property type="entry name" value="beta-beta-alpha zinc fingers"/>
    <property type="match status" value="1"/>
</dbReference>
<keyword evidence="4" id="KW-0539">Nucleus</keyword>
<sequence>VFTLQTAAGPDVVHKKLVMDDEYLSLRWNSHLSTFASLLSTLRHEETYSDVTIACGGGLYPAHKFVLSACSEYLSNMLSAHPNKHPILYLKDVSGDDLEALLDFMYSGCVSISHTRLPSLLATAEGLQVKGLIISQPPEEVLKRKYPEDEEEDFQDDSDRQAMRTNLSSPSRSPSRTPVSLETNPSQVDHVQSVQSTCLLGDLEKHSEDTQNINNVFLSKDEKDLPSQQLPSQNFFDAKYQEKFLEVICNLKESNLSNSRESLIDSVEVKSEPSSSSSISTLSSETTHVWMNQSTVPTDLDNGHEEQQCSLCHKVLTTRSNLLRHIATHHHRQTFTCSHCGKIFTRK</sequence>
<dbReference type="SUPFAM" id="SSF54695">
    <property type="entry name" value="POZ domain"/>
    <property type="match status" value="1"/>
</dbReference>
<keyword evidence="2" id="KW-0221">Differentiation</keyword>
<organism evidence="10 11">
    <name type="scientific">Meganyctiphanes norvegica</name>
    <name type="common">Northern krill</name>
    <name type="synonym">Thysanopoda norvegica</name>
    <dbReference type="NCBI Taxonomy" id="48144"/>
    <lineage>
        <taxon>Eukaryota</taxon>
        <taxon>Metazoa</taxon>
        <taxon>Ecdysozoa</taxon>
        <taxon>Arthropoda</taxon>
        <taxon>Crustacea</taxon>
        <taxon>Multicrustacea</taxon>
        <taxon>Malacostraca</taxon>
        <taxon>Eumalacostraca</taxon>
        <taxon>Eucarida</taxon>
        <taxon>Euphausiacea</taxon>
        <taxon>Euphausiidae</taxon>
        <taxon>Meganyctiphanes</taxon>
    </lineage>
</organism>
<evidence type="ECO:0000256" key="3">
    <source>
        <dbReference type="ARBA" id="ARBA00022902"/>
    </source>
</evidence>
<dbReference type="InterPro" id="IPR013087">
    <property type="entry name" value="Znf_C2H2_type"/>
</dbReference>
<dbReference type="Proteomes" id="UP001497623">
    <property type="component" value="Unassembled WGS sequence"/>
</dbReference>
<dbReference type="InterPro" id="IPR036236">
    <property type="entry name" value="Znf_C2H2_sf"/>
</dbReference>
<evidence type="ECO:0000256" key="4">
    <source>
        <dbReference type="ARBA" id="ARBA00023242"/>
    </source>
</evidence>
<dbReference type="GO" id="GO:0035167">
    <property type="term" value="P:larval lymph gland hemopoiesis"/>
    <property type="evidence" value="ECO:0007669"/>
    <property type="project" value="UniProtKB-ARBA"/>
</dbReference>
<dbReference type="PANTHER" id="PTHR23110:SF111">
    <property type="entry name" value="LONGITUDINALS LACKING PROTEIN, ISOFORMS F_I_K_T"/>
    <property type="match status" value="1"/>
</dbReference>
<dbReference type="GO" id="GO:0006357">
    <property type="term" value="P:regulation of transcription by RNA polymerase II"/>
    <property type="evidence" value="ECO:0007669"/>
    <property type="project" value="TreeGrafter"/>
</dbReference>
<evidence type="ECO:0000256" key="7">
    <source>
        <dbReference type="SAM" id="MobiDB-lite"/>
    </source>
</evidence>
<reference evidence="10 11" key="1">
    <citation type="submission" date="2024-05" db="EMBL/GenBank/DDBJ databases">
        <authorList>
            <person name="Wallberg A."/>
        </authorList>
    </citation>
    <scope>NUCLEOTIDE SEQUENCE [LARGE SCALE GENOMIC DNA]</scope>
</reference>
<dbReference type="Pfam" id="PF00651">
    <property type="entry name" value="BTB"/>
    <property type="match status" value="1"/>
</dbReference>
<dbReference type="InterPro" id="IPR011333">
    <property type="entry name" value="SKP1/BTB/POZ_sf"/>
</dbReference>
<dbReference type="Gene3D" id="3.30.710.10">
    <property type="entry name" value="Potassium Channel Kv1.1, Chain A"/>
    <property type="match status" value="1"/>
</dbReference>
<feature type="non-terminal residue" evidence="10">
    <location>
        <position position="1"/>
    </location>
</feature>
<keyword evidence="6" id="KW-0479">Metal-binding</keyword>
<dbReference type="Pfam" id="PF00096">
    <property type="entry name" value="zf-C2H2"/>
    <property type="match status" value="1"/>
</dbReference>
<dbReference type="GO" id="GO:0007464">
    <property type="term" value="P:R3/R4 cell fate commitment"/>
    <property type="evidence" value="ECO:0007669"/>
    <property type="project" value="UniProtKB-ARBA"/>
</dbReference>
<dbReference type="GO" id="GO:0008406">
    <property type="term" value="P:gonad development"/>
    <property type="evidence" value="ECO:0007669"/>
    <property type="project" value="UniProtKB-ARBA"/>
</dbReference>
<dbReference type="PROSITE" id="PS50157">
    <property type="entry name" value="ZINC_FINGER_C2H2_2"/>
    <property type="match status" value="1"/>
</dbReference>
<feature type="domain" description="C2H2-type" evidence="9">
    <location>
        <begin position="307"/>
        <end position="334"/>
    </location>
</feature>
<dbReference type="GO" id="GO:0016199">
    <property type="term" value="P:axon midline choice point recognition"/>
    <property type="evidence" value="ECO:0007669"/>
    <property type="project" value="UniProtKB-ARBA"/>
</dbReference>
<dbReference type="EMBL" id="CAXKWB010011725">
    <property type="protein sequence ID" value="CAL4102223.1"/>
    <property type="molecule type" value="Genomic_DNA"/>
</dbReference>
<dbReference type="GO" id="GO:0045476">
    <property type="term" value="P:nurse cell apoptotic process"/>
    <property type="evidence" value="ECO:0007669"/>
    <property type="project" value="UniProtKB-ARBA"/>
</dbReference>
<evidence type="ECO:0000313" key="11">
    <source>
        <dbReference type="Proteomes" id="UP001497623"/>
    </source>
</evidence>
<accession>A0AAV2QWR2</accession>
<feature type="domain" description="BTB" evidence="8">
    <location>
        <begin position="49"/>
        <end position="114"/>
    </location>
</feature>
<feature type="non-terminal residue" evidence="10">
    <location>
        <position position="347"/>
    </location>
</feature>
<keyword evidence="11" id="KW-1185">Reference proteome</keyword>
<evidence type="ECO:0000256" key="2">
    <source>
        <dbReference type="ARBA" id="ARBA00022782"/>
    </source>
</evidence>
<dbReference type="GO" id="GO:0045467">
    <property type="term" value="P:R7 cell development"/>
    <property type="evidence" value="ECO:0007669"/>
    <property type="project" value="UniProtKB-ARBA"/>
</dbReference>
<dbReference type="Gene3D" id="3.30.160.60">
    <property type="entry name" value="Classic Zinc Finger"/>
    <property type="match status" value="1"/>
</dbReference>
<keyword evidence="6" id="KW-0862">Zinc</keyword>
<evidence type="ECO:0000259" key="9">
    <source>
        <dbReference type="PROSITE" id="PS50157"/>
    </source>
</evidence>
<gene>
    <name evidence="10" type="ORF">MNOR_LOCUS17228</name>
</gene>
<evidence type="ECO:0000256" key="1">
    <source>
        <dbReference type="ARBA" id="ARBA00022473"/>
    </source>
</evidence>
<dbReference type="PROSITE" id="PS50097">
    <property type="entry name" value="BTB"/>
    <property type="match status" value="1"/>
</dbReference>
<dbReference type="CDD" id="cd18315">
    <property type="entry name" value="BTB_POZ_BAB-like"/>
    <property type="match status" value="1"/>
</dbReference>
<dbReference type="InterPro" id="IPR051095">
    <property type="entry name" value="Dros_DevTransReg"/>
</dbReference>
<dbReference type="InterPro" id="IPR000210">
    <property type="entry name" value="BTB/POZ_dom"/>
</dbReference>
<keyword evidence="1" id="KW-0217">Developmental protein</keyword>
<comment type="caution">
    <text evidence="10">The sequence shown here is derived from an EMBL/GenBank/DDBJ whole genome shotgun (WGS) entry which is preliminary data.</text>
</comment>
<evidence type="ECO:0000256" key="5">
    <source>
        <dbReference type="ARBA" id="ARBA00037382"/>
    </source>
</evidence>
<dbReference type="GO" id="GO:0048813">
    <property type="term" value="P:dendrite morphogenesis"/>
    <property type="evidence" value="ECO:0007669"/>
    <property type="project" value="UniProtKB-ARBA"/>
</dbReference>
<dbReference type="SMART" id="SM00225">
    <property type="entry name" value="BTB"/>
    <property type="match status" value="1"/>
</dbReference>
<keyword evidence="3" id="KW-0524">Neurogenesis</keyword>
<protein>
    <submittedName>
        <fullName evidence="10">Uncharacterized protein</fullName>
    </submittedName>
</protein>
<dbReference type="GO" id="GO:0007526">
    <property type="term" value="P:larval somatic muscle development"/>
    <property type="evidence" value="ECO:0007669"/>
    <property type="project" value="UniProtKB-ARBA"/>
</dbReference>
<keyword evidence="6" id="KW-0863">Zinc-finger</keyword>
<feature type="region of interest" description="Disordered" evidence="7">
    <location>
        <begin position="141"/>
        <end position="187"/>
    </location>
</feature>
<dbReference type="PANTHER" id="PTHR23110">
    <property type="entry name" value="BTB DOMAIN TRANSCRIPTION FACTOR"/>
    <property type="match status" value="1"/>
</dbReference>
<comment type="function">
    <text evidence="5">Putative transcription factor required for axon growth and guidance in the central and peripheral nervous systems. Repels CNS axons away from the midline by promoting the expression of the midline repellent sli and its receptor robo.</text>
</comment>
<dbReference type="AlphaFoldDB" id="A0AAV2QWR2"/>
<name>A0AAV2QWR2_MEGNR</name>
<dbReference type="GO" id="GO:0008270">
    <property type="term" value="F:zinc ion binding"/>
    <property type="evidence" value="ECO:0007669"/>
    <property type="project" value="UniProtKB-KW"/>
</dbReference>
<evidence type="ECO:0000259" key="8">
    <source>
        <dbReference type="PROSITE" id="PS50097"/>
    </source>
</evidence>